<reference evidence="2" key="1">
    <citation type="journal article" date="2022" name="Mol. Ecol. Resour.">
        <title>The genomes of chicory, endive, great burdock and yacon provide insights into Asteraceae palaeo-polyploidization history and plant inulin production.</title>
        <authorList>
            <person name="Fan W."/>
            <person name="Wang S."/>
            <person name="Wang H."/>
            <person name="Wang A."/>
            <person name="Jiang F."/>
            <person name="Liu H."/>
            <person name="Zhao H."/>
            <person name="Xu D."/>
            <person name="Zhang Y."/>
        </authorList>
    </citation>
    <scope>NUCLEOTIDE SEQUENCE [LARGE SCALE GENOMIC DNA]</scope>
    <source>
        <strain evidence="2">cv. Yunnan</strain>
    </source>
</reference>
<evidence type="ECO:0000313" key="1">
    <source>
        <dbReference type="EMBL" id="KAI3819164.1"/>
    </source>
</evidence>
<comment type="caution">
    <text evidence="1">The sequence shown here is derived from an EMBL/GenBank/DDBJ whole genome shotgun (WGS) entry which is preliminary data.</text>
</comment>
<protein>
    <submittedName>
        <fullName evidence="1">Uncharacterized protein</fullName>
    </submittedName>
</protein>
<organism evidence="1 2">
    <name type="scientific">Smallanthus sonchifolius</name>
    <dbReference type="NCBI Taxonomy" id="185202"/>
    <lineage>
        <taxon>Eukaryota</taxon>
        <taxon>Viridiplantae</taxon>
        <taxon>Streptophyta</taxon>
        <taxon>Embryophyta</taxon>
        <taxon>Tracheophyta</taxon>
        <taxon>Spermatophyta</taxon>
        <taxon>Magnoliopsida</taxon>
        <taxon>eudicotyledons</taxon>
        <taxon>Gunneridae</taxon>
        <taxon>Pentapetalae</taxon>
        <taxon>asterids</taxon>
        <taxon>campanulids</taxon>
        <taxon>Asterales</taxon>
        <taxon>Asteraceae</taxon>
        <taxon>Asteroideae</taxon>
        <taxon>Heliantheae alliance</taxon>
        <taxon>Millerieae</taxon>
        <taxon>Smallanthus</taxon>
    </lineage>
</organism>
<evidence type="ECO:0000313" key="2">
    <source>
        <dbReference type="Proteomes" id="UP001056120"/>
    </source>
</evidence>
<reference evidence="1 2" key="2">
    <citation type="journal article" date="2022" name="Mol. Ecol. Resour.">
        <title>The genomes of chicory, endive, great burdock and yacon provide insights into Asteraceae paleo-polyploidization history and plant inulin production.</title>
        <authorList>
            <person name="Fan W."/>
            <person name="Wang S."/>
            <person name="Wang H."/>
            <person name="Wang A."/>
            <person name="Jiang F."/>
            <person name="Liu H."/>
            <person name="Zhao H."/>
            <person name="Xu D."/>
            <person name="Zhang Y."/>
        </authorList>
    </citation>
    <scope>NUCLEOTIDE SEQUENCE [LARGE SCALE GENOMIC DNA]</scope>
    <source>
        <strain evidence="2">cv. Yunnan</strain>
        <tissue evidence="1">Leaves</tissue>
    </source>
</reference>
<proteinExistence type="predicted"/>
<sequence>MSKEEMTKKERGKRGAASCAKKYEENDNIIEFDDLMRPIGPTTGRFSSWLGQTVRTDLPYQLDTKCIEKHQWEKVCATMATTWHITDDSPKKNIIKRAKRLFSNWRSTLITEFVNVGTRPFDKYPYLEEEHWEAFVAEKTNPEFLAKSEKARASALANQNFGRVGRKGYAGFEPKVETI</sequence>
<accession>A0ACB9JFR2</accession>
<dbReference type="EMBL" id="CM042021">
    <property type="protein sequence ID" value="KAI3819164.1"/>
    <property type="molecule type" value="Genomic_DNA"/>
</dbReference>
<name>A0ACB9JFR2_9ASTR</name>
<gene>
    <name evidence="1" type="ORF">L1987_12989</name>
</gene>
<dbReference type="Proteomes" id="UP001056120">
    <property type="component" value="Linkage Group LG04"/>
</dbReference>
<keyword evidence="2" id="KW-1185">Reference proteome</keyword>